<protein>
    <recommendedName>
        <fullName evidence="7">EGF domain-specific O-linked N-acetylglucosamine transferase</fullName>
        <ecNumber evidence="1">2.4.1.255</ecNumber>
    </recommendedName>
    <alternativeName>
        <fullName evidence="8">Extracellular O-linked N-acetylglucosamine transferase</fullName>
    </alternativeName>
</protein>
<evidence type="ECO:0000256" key="5">
    <source>
        <dbReference type="ARBA" id="ARBA00022824"/>
    </source>
</evidence>
<feature type="region of interest" description="Disordered" evidence="11">
    <location>
        <begin position="42"/>
        <end position="95"/>
    </location>
</feature>
<dbReference type="InterPro" id="IPR049625">
    <property type="entry name" value="Glyco_transf_61_cat"/>
</dbReference>
<feature type="domain" description="Glycosyltransferase 61 catalytic" evidence="13">
    <location>
        <begin position="341"/>
        <end position="447"/>
    </location>
</feature>
<evidence type="ECO:0000313" key="14">
    <source>
        <dbReference type="EMBL" id="POS76649.1"/>
    </source>
</evidence>
<evidence type="ECO:0000256" key="4">
    <source>
        <dbReference type="ARBA" id="ARBA00022729"/>
    </source>
</evidence>
<keyword evidence="12" id="KW-0472">Membrane</keyword>
<evidence type="ECO:0000256" key="10">
    <source>
        <dbReference type="ARBA" id="ARBA00049432"/>
    </source>
</evidence>
<keyword evidence="4" id="KW-0732">Signal</keyword>
<organism evidence="14 15">
    <name type="scientific">Diaporthe helianthi</name>
    <dbReference type="NCBI Taxonomy" id="158607"/>
    <lineage>
        <taxon>Eukaryota</taxon>
        <taxon>Fungi</taxon>
        <taxon>Dikarya</taxon>
        <taxon>Ascomycota</taxon>
        <taxon>Pezizomycotina</taxon>
        <taxon>Sordariomycetes</taxon>
        <taxon>Sordariomycetidae</taxon>
        <taxon>Diaporthales</taxon>
        <taxon>Diaporthaceae</taxon>
        <taxon>Diaporthe</taxon>
    </lineage>
</organism>
<accession>A0A2P5I2C1</accession>
<evidence type="ECO:0000256" key="1">
    <source>
        <dbReference type="ARBA" id="ARBA00011970"/>
    </source>
</evidence>
<feature type="transmembrane region" description="Helical" evidence="12">
    <location>
        <begin position="12"/>
        <end position="31"/>
    </location>
</feature>
<keyword evidence="6" id="KW-0325">Glycoprotein</keyword>
<dbReference type="EMBL" id="MAVT02000347">
    <property type="protein sequence ID" value="POS76649.1"/>
    <property type="molecule type" value="Genomic_DNA"/>
</dbReference>
<sequence length="539" mass="61734">MSPKTPSQRSQRYLYRSLIALLIIIWSVWFYEKSIGWTPQRAPDRPGRPFLIPDYPDGHPGHQEGQDSPAEQKTTDPSVKPANGPGDSLPPESLALSEDQQQCEEIFGNSYIENIAKTSQENCGDKSLSALHCFYGQRLGNRWVSWKRDPLCLAQGVQFVRNPSTRVFSPEYNGAEFEMQCEQQNFDQDLMNGYWGDTGVGRTFQTWEFQSQQDINKCSRQNSTDDWIILVRREVSDQQNIWHQLMQISQARHTIDALQVAVNAETGRPWLSREDAGRVQVVFDDDRHHALEDLWSIVGKGPIRTSDLVPGTCYGNVIVPMAGSSSPFWSALIGNLKQACYRQTLLDNLVKRVFDHYGIQPRSPSDIRQDLTITIVNRAENRKFIHLDSWVATLRERHPSFKISVVDFATISFADQIRLVQNTDVLVGHHGAAMTHTLFMSPESAVVEVLPPYFLQRGFRSLGRMRGLLYFTGQSMWEEEYKNVTRGEPLPQGWTPPQEHEGWKDREWTYMLDEEFLGLVDAAVRSQLNRLNDDEKRVS</sequence>
<dbReference type="STRING" id="158607.A0A2P5I2C1"/>
<dbReference type="GO" id="GO:0097363">
    <property type="term" value="F:protein O-acetylglucosaminyltransferase activity"/>
    <property type="evidence" value="ECO:0007669"/>
    <property type="project" value="UniProtKB-EC"/>
</dbReference>
<evidence type="ECO:0000256" key="3">
    <source>
        <dbReference type="ARBA" id="ARBA00022679"/>
    </source>
</evidence>
<keyword evidence="12" id="KW-0812">Transmembrane</keyword>
<dbReference type="PANTHER" id="PTHR20961">
    <property type="entry name" value="GLYCOSYLTRANSFERASE"/>
    <property type="match status" value="1"/>
</dbReference>
<evidence type="ECO:0000259" key="13">
    <source>
        <dbReference type="Pfam" id="PF04577"/>
    </source>
</evidence>
<evidence type="ECO:0000256" key="12">
    <source>
        <dbReference type="SAM" id="Phobius"/>
    </source>
</evidence>
<dbReference type="Pfam" id="PF04577">
    <property type="entry name" value="Glyco_transf_61"/>
    <property type="match status" value="1"/>
</dbReference>
<dbReference type="EC" id="2.4.1.255" evidence="1"/>
<gene>
    <name evidence="14" type="ORF">DHEL01_v204961</name>
</gene>
<dbReference type="Proteomes" id="UP000094444">
    <property type="component" value="Unassembled WGS sequence"/>
</dbReference>
<feature type="compositionally biased region" description="Basic and acidic residues" evidence="11">
    <location>
        <begin position="56"/>
        <end position="65"/>
    </location>
</feature>
<comment type="catalytic activity">
    <reaction evidence="10">
        <text>L-threonyl-[protein] + UDP-N-acetyl-alpha-D-glucosamine = 3-O-(N-acetyl-beta-D-glucosaminyl)-L-threonyl-[protein] + UDP + H(+)</text>
        <dbReference type="Rhea" id="RHEA:48908"/>
        <dbReference type="Rhea" id="RHEA-COMP:11060"/>
        <dbReference type="Rhea" id="RHEA-COMP:12252"/>
        <dbReference type="ChEBI" id="CHEBI:15378"/>
        <dbReference type="ChEBI" id="CHEBI:30013"/>
        <dbReference type="ChEBI" id="CHEBI:57705"/>
        <dbReference type="ChEBI" id="CHEBI:58223"/>
        <dbReference type="ChEBI" id="CHEBI:90840"/>
        <dbReference type="EC" id="2.4.1.255"/>
    </reaction>
</comment>
<dbReference type="OrthoDB" id="529273at2759"/>
<evidence type="ECO:0000256" key="6">
    <source>
        <dbReference type="ARBA" id="ARBA00023180"/>
    </source>
</evidence>
<proteinExistence type="predicted"/>
<keyword evidence="15" id="KW-1185">Reference proteome</keyword>
<evidence type="ECO:0000256" key="7">
    <source>
        <dbReference type="ARBA" id="ARBA00040944"/>
    </source>
</evidence>
<reference evidence="14" key="1">
    <citation type="submission" date="2017-09" db="EMBL/GenBank/DDBJ databases">
        <title>Polyketide synthases of a Diaporthe helianthi virulent isolate.</title>
        <authorList>
            <person name="Baroncelli R."/>
        </authorList>
    </citation>
    <scope>NUCLEOTIDE SEQUENCE [LARGE SCALE GENOMIC DNA]</scope>
    <source>
        <strain evidence="14">7/96</strain>
    </source>
</reference>
<dbReference type="InterPro" id="IPR007657">
    <property type="entry name" value="Glycosyltransferase_61"/>
</dbReference>
<keyword evidence="2" id="KW-0328">Glycosyltransferase</keyword>
<dbReference type="InParanoid" id="A0A2P5I2C1"/>
<keyword evidence="5" id="KW-0256">Endoplasmic reticulum</keyword>
<name>A0A2P5I2C1_DIAHE</name>
<evidence type="ECO:0000313" key="15">
    <source>
        <dbReference type="Proteomes" id="UP000094444"/>
    </source>
</evidence>
<keyword evidence="12" id="KW-1133">Transmembrane helix</keyword>
<comment type="catalytic activity">
    <reaction evidence="9">
        <text>L-seryl-[protein] + UDP-N-acetyl-alpha-D-glucosamine = 3-O-(N-acetyl-beta-D-glucosaminyl)-L-seryl-[protein] + UDP + H(+)</text>
        <dbReference type="Rhea" id="RHEA:48904"/>
        <dbReference type="Rhea" id="RHEA-COMP:9863"/>
        <dbReference type="Rhea" id="RHEA-COMP:12251"/>
        <dbReference type="ChEBI" id="CHEBI:15378"/>
        <dbReference type="ChEBI" id="CHEBI:29999"/>
        <dbReference type="ChEBI" id="CHEBI:57705"/>
        <dbReference type="ChEBI" id="CHEBI:58223"/>
        <dbReference type="ChEBI" id="CHEBI:90838"/>
        <dbReference type="EC" id="2.4.1.255"/>
    </reaction>
</comment>
<dbReference type="AlphaFoldDB" id="A0A2P5I2C1"/>
<comment type="caution">
    <text evidence="14">The sequence shown here is derived from an EMBL/GenBank/DDBJ whole genome shotgun (WGS) entry which is preliminary data.</text>
</comment>
<evidence type="ECO:0000256" key="8">
    <source>
        <dbReference type="ARBA" id="ARBA00042574"/>
    </source>
</evidence>
<evidence type="ECO:0000256" key="2">
    <source>
        <dbReference type="ARBA" id="ARBA00022676"/>
    </source>
</evidence>
<dbReference type="PANTHER" id="PTHR20961:SF148">
    <property type="entry name" value="EGF DOMAIN-SPECIFIC O-LINKED N-ACETYLGLUCOSAMINE TRANSFERASE"/>
    <property type="match status" value="1"/>
</dbReference>
<evidence type="ECO:0000256" key="11">
    <source>
        <dbReference type="SAM" id="MobiDB-lite"/>
    </source>
</evidence>
<evidence type="ECO:0000256" key="9">
    <source>
        <dbReference type="ARBA" id="ARBA00048317"/>
    </source>
</evidence>
<keyword evidence="3" id="KW-0808">Transferase</keyword>